<evidence type="ECO:0000256" key="7">
    <source>
        <dbReference type="ARBA" id="ARBA00023180"/>
    </source>
</evidence>
<dbReference type="GO" id="GO:0033612">
    <property type="term" value="F:receptor serine/threonine kinase binding"/>
    <property type="evidence" value="ECO:0007669"/>
    <property type="project" value="TreeGrafter"/>
</dbReference>
<dbReference type="InterPro" id="IPR050647">
    <property type="entry name" value="Plant_LRR-RLKs"/>
</dbReference>
<keyword evidence="12" id="KW-1185">Reference proteome</keyword>
<dbReference type="FunFam" id="3.80.10.10:FF:000095">
    <property type="entry name" value="LRR receptor-like serine/threonine-protein kinase GSO1"/>
    <property type="match status" value="1"/>
</dbReference>
<feature type="transmembrane region" description="Helical" evidence="9">
    <location>
        <begin position="330"/>
        <end position="353"/>
    </location>
</feature>
<dbReference type="GO" id="GO:0005524">
    <property type="term" value="F:ATP binding"/>
    <property type="evidence" value="ECO:0007669"/>
    <property type="project" value="UniProtKB-UniRule"/>
</dbReference>
<keyword evidence="2" id="KW-0433">Leucine-rich repeat</keyword>
<evidence type="ECO:0000256" key="1">
    <source>
        <dbReference type="ARBA" id="ARBA00004167"/>
    </source>
</evidence>
<dbReference type="PANTHER" id="PTHR48056">
    <property type="entry name" value="LRR RECEPTOR-LIKE SERINE/THREONINE-PROTEIN KINASE-RELATED"/>
    <property type="match status" value="1"/>
</dbReference>
<evidence type="ECO:0000256" key="3">
    <source>
        <dbReference type="ARBA" id="ARBA00022692"/>
    </source>
</evidence>
<dbReference type="InterPro" id="IPR032675">
    <property type="entry name" value="LRR_dom_sf"/>
</dbReference>
<evidence type="ECO:0000313" key="11">
    <source>
        <dbReference type="EMBL" id="KAA8523177.1"/>
    </source>
</evidence>
<dbReference type="InterPro" id="IPR011009">
    <property type="entry name" value="Kinase-like_dom_sf"/>
</dbReference>
<evidence type="ECO:0000256" key="2">
    <source>
        <dbReference type="ARBA" id="ARBA00022614"/>
    </source>
</evidence>
<keyword evidence="5 9" id="KW-1133">Transmembrane helix</keyword>
<dbReference type="Gene3D" id="3.80.10.10">
    <property type="entry name" value="Ribonuclease Inhibitor"/>
    <property type="match status" value="1"/>
</dbReference>
<dbReference type="PROSITE" id="PS50011">
    <property type="entry name" value="PROTEIN_KINASE_DOM"/>
    <property type="match status" value="1"/>
</dbReference>
<dbReference type="FunFam" id="3.80.10.10:FF:000221">
    <property type="entry name" value="Leucine-rich repeat receptor-like protein kinase PXL1"/>
    <property type="match status" value="1"/>
</dbReference>
<keyword evidence="8" id="KW-0547">Nucleotide-binding</keyword>
<reference evidence="11 12" key="1">
    <citation type="submission" date="2019-09" db="EMBL/GenBank/DDBJ databases">
        <title>A chromosome-level genome assembly of the Chinese tupelo Nyssa sinensis.</title>
        <authorList>
            <person name="Yang X."/>
            <person name="Kang M."/>
            <person name="Yang Y."/>
            <person name="Xiong H."/>
            <person name="Wang M."/>
            <person name="Zhang Z."/>
            <person name="Wang Z."/>
            <person name="Wu H."/>
            <person name="Ma T."/>
            <person name="Liu J."/>
            <person name="Xi Z."/>
        </authorList>
    </citation>
    <scope>NUCLEOTIDE SEQUENCE [LARGE SCALE GENOMIC DNA]</scope>
    <source>
        <strain evidence="11">J267</strain>
        <tissue evidence="11">Leaf</tissue>
    </source>
</reference>
<dbReference type="EMBL" id="CM018047">
    <property type="protein sequence ID" value="KAA8523177.1"/>
    <property type="molecule type" value="Genomic_DNA"/>
</dbReference>
<comment type="subcellular location">
    <subcellularLocation>
        <location evidence="1">Membrane</location>
        <topology evidence="1">Single-pass membrane protein</topology>
    </subcellularLocation>
</comment>
<keyword evidence="8" id="KW-0067">ATP-binding</keyword>
<dbReference type="InterPro" id="IPR017441">
    <property type="entry name" value="Protein_kinase_ATP_BS"/>
</dbReference>
<dbReference type="PROSITE" id="PS00107">
    <property type="entry name" value="PROTEIN_KINASE_ATP"/>
    <property type="match status" value="1"/>
</dbReference>
<evidence type="ECO:0000256" key="9">
    <source>
        <dbReference type="SAM" id="Phobius"/>
    </source>
</evidence>
<dbReference type="Pfam" id="PF00560">
    <property type="entry name" value="LRR_1"/>
    <property type="match status" value="4"/>
</dbReference>
<dbReference type="InterPro" id="IPR000719">
    <property type="entry name" value="Prot_kinase_dom"/>
</dbReference>
<gene>
    <name evidence="11" type="ORF">F0562_009600</name>
</gene>
<dbReference type="GO" id="GO:0004672">
    <property type="term" value="F:protein kinase activity"/>
    <property type="evidence" value="ECO:0007669"/>
    <property type="project" value="InterPro"/>
</dbReference>
<proteinExistence type="predicted"/>
<evidence type="ECO:0000256" key="5">
    <source>
        <dbReference type="ARBA" id="ARBA00022989"/>
    </source>
</evidence>
<sequence>MFSGAIPRKVEALNFDVIDLSENKLTETIPDDLGKLTKLTGLALFLNQLSGEVPSNIGRISTLKAFKLFNNNLSGELPPDLGRYSTLESFEVSSNLFTGRLPEHLCANGVLVDVVAHGNNLTGELPNSLGNCKSLSSVRVRGNRLSGNIPSGLWTSVNLTVLMINDNSFTGQLPDKVARQLSRLQINDNQFSGEIPAEISSSRNLTIFMASNNLLNDSLMDSLTILNLSGNLLSGQILAEIGSCTSLMYMDLSGNEFWGQIPPQISLLRLTSLNLSSNHLTGRIPVEFENAVFGSSFLNNPGLCASNPSLGIDVCSSWTRTLINKISSELFAILITIAATLFVLIMLSGLLVIRYHGKSKHGLDLTWKFTPFVRLNFSESNISTGLIESNVIGSGGSGKVYHVAVNDSGECVAVKRIWNNRKLEEKLEKEFLAEVEILGTIRHTNIVKLLCCMSKLVTGREANYGDENTSLAEWAWHHIQKGNPIVDALDVEIKEPCYLDKMIKVFELGIFFTGTLPLTRPTMKQVLQFLLPCNQPLAIEQRNGGSEYDAIPFLNNSNHSSMLDYSNGRLALSI</sequence>
<organism evidence="11 12">
    <name type="scientific">Nyssa sinensis</name>
    <dbReference type="NCBI Taxonomy" id="561372"/>
    <lineage>
        <taxon>Eukaryota</taxon>
        <taxon>Viridiplantae</taxon>
        <taxon>Streptophyta</taxon>
        <taxon>Embryophyta</taxon>
        <taxon>Tracheophyta</taxon>
        <taxon>Spermatophyta</taxon>
        <taxon>Magnoliopsida</taxon>
        <taxon>eudicotyledons</taxon>
        <taxon>Gunneridae</taxon>
        <taxon>Pentapetalae</taxon>
        <taxon>asterids</taxon>
        <taxon>Cornales</taxon>
        <taxon>Nyssaceae</taxon>
        <taxon>Nyssa</taxon>
    </lineage>
</organism>
<evidence type="ECO:0000259" key="10">
    <source>
        <dbReference type="PROSITE" id="PS50011"/>
    </source>
</evidence>
<dbReference type="SUPFAM" id="SSF52047">
    <property type="entry name" value="RNI-like"/>
    <property type="match status" value="1"/>
</dbReference>
<accession>A0A5J5A1I3</accession>
<name>A0A5J5A1I3_9ASTE</name>
<keyword evidence="3 9" id="KW-0812">Transmembrane</keyword>
<keyword evidence="7" id="KW-0325">Glycoprotein</keyword>
<dbReference type="Proteomes" id="UP000325577">
    <property type="component" value="Linkage Group LG4"/>
</dbReference>
<protein>
    <recommendedName>
        <fullName evidence="10">Protein kinase domain-containing protein</fullName>
    </recommendedName>
</protein>
<dbReference type="Gene3D" id="3.30.200.20">
    <property type="entry name" value="Phosphorylase Kinase, domain 1"/>
    <property type="match status" value="1"/>
</dbReference>
<keyword evidence="4" id="KW-0677">Repeat</keyword>
<keyword evidence="6 9" id="KW-0472">Membrane</keyword>
<evidence type="ECO:0000256" key="4">
    <source>
        <dbReference type="ARBA" id="ARBA00022737"/>
    </source>
</evidence>
<dbReference type="PANTHER" id="PTHR48056:SF29">
    <property type="entry name" value="RECEPTOR-LIKE PROTEIN KINASE HSL1"/>
    <property type="match status" value="1"/>
</dbReference>
<evidence type="ECO:0000313" key="12">
    <source>
        <dbReference type="Proteomes" id="UP000325577"/>
    </source>
</evidence>
<evidence type="ECO:0000256" key="6">
    <source>
        <dbReference type="ARBA" id="ARBA00023136"/>
    </source>
</evidence>
<dbReference type="InterPro" id="IPR001611">
    <property type="entry name" value="Leu-rich_rpt"/>
</dbReference>
<feature type="binding site" evidence="8">
    <location>
        <position position="415"/>
    </location>
    <ligand>
        <name>ATP</name>
        <dbReference type="ChEBI" id="CHEBI:30616"/>
    </ligand>
</feature>
<dbReference type="SUPFAM" id="SSF56112">
    <property type="entry name" value="Protein kinase-like (PK-like)"/>
    <property type="match status" value="1"/>
</dbReference>
<dbReference type="GO" id="GO:0016020">
    <property type="term" value="C:membrane"/>
    <property type="evidence" value="ECO:0007669"/>
    <property type="project" value="UniProtKB-SubCell"/>
</dbReference>
<dbReference type="Pfam" id="PF00069">
    <property type="entry name" value="Pkinase"/>
    <property type="match status" value="1"/>
</dbReference>
<evidence type="ECO:0000256" key="8">
    <source>
        <dbReference type="PROSITE-ProRule" id="PRU10141"/>
    </source>
</evidence>
<feature type="domain" description="Protein kinase" evidence="10">
    <location>
        <begin position="386"/>
        <end position="574"/>
    </location>
</feature>
<dbReference type="OrthoDB" id="676979at2759"/>
<dbReference type="AlphaFoldDB" id="A0A5J5A1I3"/>